<dbReference type="InterPro" id="IPR001214">
    <property type="entry name" value="SET_dom"/>
</dbReference>
<dbReference type="Pfam" id="PF00856">
    <property type="entry name" value="SET"/>
    <property type="match status" value="1"/>
</dbReference>
<dbReference type="PROSITE" id="PS50280">
    <property type="entry name" value="SET"/>
    <property type="match status" value="1"/>
</dbReference>
<feature type="region of interest" description="Disordered" evidence="1">
    <location>
        <begin position="1"/>
        <end position="44"/>
    </location>
</feature>
<dbReference type="Gene3D" id="2.170.270.10">
    <property type="entry name" value="SET domain"/>
    <property type="match status" value="1"/>
</dbReference>
<reference evidence="3 4" key="1">
    <citation type="journal article" date="2016" name="Nat. Commun.">
        <title>Ectomycorrhizal ecology is imprinted in the genome of the dominant symbiotic fungus Cenococcum geophilum.</title>
        <authorList>
            <consortium name="DOE Joint Genome Institute"/>
            <person name="Peter M."/>
            <person name="Kohler A."/>
            <person name="Ohm R.A."/>
            <person name="Kuo A."/>
            <person name="Krutzmann J."/>
            <person name="Morin E."/>
            <person name="Arend M."/>
            <person name="Barry K.W."/>
            <person name="Binder M."/>
            <person name="Choi C."/>
            <person name="Clum A."/>
            <person name="Copeland A."/>
            <person name="Grisel N."/>
            <person name="Haridas S."/>
            <person name="Kipfer T."/>
            <person name="LaButti K."/>
            <person name="Lindquist E."/>
            <person name="Lipzen A."/>
            <person name="Maire R."/>
            <person name="Meier B."/>
            <person name="Mihaltcheva S."/>
            <person name="Molinier V."/>
            <person name="Murat C."/>
            <person name="Poggeler S."/>
            <person name="Quandt C.A."/>
            <person name="Sperisen C."/>
            <person name="Tritt A."/>
            <person name="Tisserant E."/>
            <person name="Crous P.W."/>
            <person name="Henrissat B."/>
            <person name="Nehls U."/>
            <person name="Egli S."/>
            <person name="Spatafora J.W."/>
            <person name="Grigoriev I.V."/>
            <person name="Martin F.M."/>
        </authorList>
    </citation>
    <scope>NUCLEOTIDE SEQUENCE [LARGE SCALE GENOMIC DNA]</scope>
    <source>
        <strain evidence="3 4">CBS 207.34</strain>
    </source>
</reference>
<dbReference type="SUPFAM" id="SSF82199">
    <property type="entry name" value="SET domain"/>
    <property type="match status" value="1"/>
</dbReference>
<dbReference type="InterPro" id="IPR053105">
    <property type="entry name" value="Class_V-like_SAM-MTase"/>
</dbReference>
<feature type="domain" description="SET" evidence="2">
    <location>
        <begin position="137"/>
        <end position="255"/>
    </location>
</feature>
<keyword evidence="4" id="KW-1185">Reference proteome</keyword>
<dbReference type="Proteomes" id="UP000250140">
    <property type="component" value="Unassembled WGS sequence"/>
</dbReference>
<dbReference type="PANTHER" id="PTHR47250:SF3">
    <property type="entry name" value="HISTONE-LYSINE N-METHYLTRANSFERASE SET-6"/>
    <property type="match status" value="1"/>
</dbReference>
<feature type="compositionally biased region" description="Polar residues" evidence="1">
    <location>
        <begin position="28"/>
        <end position="37"/>
    </location>
</feature>
<accession>A0A8E2EZ36</accession>
<gene>
    <name evidence="3" type="ORF">AOQ84DRAFT_61489</name>
</gene>
<evidence type="ECO:0000313" key="4">
    <source>
        <dbReference type="Proteomes" id="UP000250140"/>
    </source>
</evidence>
<sequence>MARKRVNPRSKDLPPAKRIQPARAARNRPQNPTSTPTLAPEKQDEFFHYTNSEDIIPREINNFIFNPADWEDITRPVGFLPKSKWPPQSADVLLKANKHDGPCVGRRCWEQDYCDDKKLTCGHTLEEWIQGTEGWKELFELRQTENRGIGVFTKTAWGNGDILGWMNGVLKPDTEDAPTNNYCLNVPIGRLEAKEDRQAYAIIDPLEQGNWVRFVNHDCKPLTKFGAMRVGKTRLVVIEAIKKISPGVELTVNYGNSYFASGRTCLCGREKCISTRKS</sequence>
<dbReference type="PANTHER" id="PTHR47250">
    <property type="entry name" value="HISTONE-LYSINE N-METHYLTRANSFERASE SET-6"/>
    <property type="match status" value="1"/>
</dbReference>
<evidence type="ECO:0000256" key="1">
    <source>
        <dbReference type="SAM" id="MobiDB-lite"/>
    </source>
</evidence>
<dbReference type="EMBL" id="KV749899">
    <property type="protein sequence ID" value="OCL07320.1"/>
    <property type="molecule type" value="Genomic_DNA"/>
</dbReference>
<dbReference type="InterPro" id="IPR046341">
    <property type="entry name" value="SET_dom_sf"/>
</dbReference>
<evidence type="ECO:0000259" key="2">
    <source>
        <dbReference type="PROSITE" id="PS50280"/>
    </source>
</evidence>
<protein>
    <submittedName>
        <fullName evidence="3">SET domain-containing protein</fullName>
    </submittedName>
</protein>
<name>A0A8E2EZ36_9PEZI</name>
<evidence type="ECO:0000313" key="3">
    <source>
        <dbReference type="EMBL" id="OCL07320.1"/>
    </source>
</evidence>
<dbReference type="SMART" id="SM00317">
    <property type="entry name" value="SET"/>
    <property type="match status" value="1"/>
</dbReference>
<organism evidence="3 4">
    <name type="scientific">Glonium stellatum</name>
    <dbReference type="NCBI Taxonomy" id="574774"/>
    <lineage>
        <taxon>Eukaryota</taxon>
        <taxon>Fungi</taxon>
        <taxon>Dikarya</taxon>
        <taxon>Ascomycota</taxon>
        <taxon>Pezizomycotina</taxon>
        <taxon>Dothideomycetes</taxon>
        <taxon>Pleosporomycetidae</taxon>
        <taxon>Gloniales</taxon>
        <taxon>Gloniaceae</taxon>
        <taxon>Glonium</taxon>
    </lineage>
</organism>
<dbReference type="AlphaFoldDB" id="A0A8E2EZ36"/>
<proteinExistence type="predicted"/>
<dbReference type="OrthoDB" id="308383at2759"/>